<dbReference type="EMBL" id="JALXSQ010000037">
    <property type="protein sequence ID" value="MCT2043337.1"/>
    <property type="molecule type" value="Genomic_DNA"/>
</dbReference>
<name>A0ABT2HYF4_9MICO</name>
<dbReference type="Gene3D" id="3.40.630.190">
    <property type="entry name" value="LCP protein"/>
    <property type="match status" value="1"/>
</dbReference>
<keyword evidence="6" id="KW-1185">Reference proteome</keyword>
<feature type="compositionally biased region" description="Polar residues" evidence="2">
    <location>
        <begin position="29"/>
        <end position="39"/>
    </location>
</feature>
<feature type="domain" description="Cell envelope-related transcriptional attenuator" evidence="4">
    <location>
        <begin position="79"/>
        <end position="222"/>
    </location>
</feature>
<evidence type="ECO:0000256" key="2">
    <source>
        <dbReference type="SAM" id="MobiDB-lite"/>
    </source>
</evidence>
<feature type="signal peptide" evidence="3">
    <location>
        <begin position="1"/>
        <end position="19"/>
    </location>
</feature>
<reference evidence="5 6" key="1">
    <citation type="submission" date="2022-04" db="EMBL/GenBank/DDBJ databases">
        <title>Human microbiome associated bacterial genomes.</title>
        <authorList>
            <person name="Sandstrom S."/>
            <person name="Salamzade R."/>
            <person name="Kalan L.R."/>
        </authorList>
    </citation>
    <scope>NUCLEOTIDE SEQUENCE [LARGE SCALE GENOMIC DNA]</scope>
    <source>
        <strain evidence="6">p3-SID1799</strain>
    </source>
</reference>
<feature type="chain" id="PRO_5045330015" evidence="3">
    <location>
        <begin position="20"/>
        <end position="234"/>
    </location>
</feature>
<proteinExistence type="inferred from homology"/>
<dbReference type="Pfam" id="PF03816">
    <property type="entry name" value="LytR_cpsA_psr"/>
    <property type="match status" value="1"/>
</dbReference>
<dbReference type="InterPro" id="IPR050922">
    <property type="entry name" value="LytR/CpsA/Psr_CW_biosynth"/>
</dbReference>
<evidence type="ECO:0000256" key="3">
    <source>
        <dbReference type="SAM" id="SignalP"/>
    </source>
</evidence>
<evidence type="ECO:0000313" key="6">
    <source>
        <dbReference type="Proteomes" id="UP001525379"/>
    </source>
</evidence>
<evidence type="ECO:0000256" key="1">
    <source>
        <dbReference type="ARBA" id="ARBA00006068"/>
    </source>
</evidence>
<feature type="region of interest" description="Disordered" evidence="2">
    <location>
        <begin position="29"/>
        <end position="55"/>
    </location>
</feature>
<dbReference type="Proteomes" id="UP001525379">
    <property type="component" value="Unassembled WGS sequence"/>
</dbReference>
<organism evidence="5 6">
    <name type="scientific">Pseudoclavibacter albus</name>
    <dbReference type="NCBI Taxonomy" id="272241"/>
    <lineage>
        <taxon>Bacteria</taxon>
        <taxon>Bacillati</taxon>
        <taxon>Actinomycetota</taxon>
        <taxon>Actinomycetes</taxon>
        <taxon>Micrococcales</taxon>
        <taxon>Microbacteriaceae</taxon>
        <taxon>Pseudoclavibacter</taxon>
    </lineage>
</organism>
<protein>
    <submittedName>
        <fullName evidence="5">LCP family protein</fullName>
    </submittedName>
</protein>
<dbReference type="InterPro" id="IPR004474">
    <property type="entry name" value="LytR_CpsA_psr"/>
</dbReference>
<dbReference type="PANTHER" id="PTHR33392:SF6">
    <property type="entry name" value="POLYISOPRENYL-TEICHOIC ACID--PEPTIDOGLYCAN TEICHOIC ACID TRANSFERASE TAGU"/>
    <property type="match status" value="1"/>
</dbReference>
<dbReference type="PROSITE" id="PS51257">
    <property type="entry name" value="PROKAR_LIPOPROTEIN"/>
    <property type="match status" value="1"/>
</dbReference>
<evidence type="ECO:0000259" key="4">
    <source>
        <dbReference type="Pfam" id="PF03816"/>
    </source>
</evidence>
<dbReference type="RefSeq" id="WP_260104534.1">
    <property type="nucleotide sequence ID" value="NZ_JALXSQ010000037.1"/>
</dbReference>
<gene>
    <name evidence="5" type="ORF">M3D15_08340</name>
</gene>
<dbReference type="PANTHER" id="PTHR33392">
    <property type="entry name" value="POLYISOPRENYL-TEICHOIC ACID--PEPTIDOGLYCAN TEICHOIC ACID TRANSFERASE TAGU"/>
    <property type="match status" value="1"/>
</dbReference>
<dbReference type="NCBIfam" id="TIGR00350">
    <property type="entry name" value="lytR_cpsA_psr"/>
    <property type="match status" value="1"/>
</dbReference>
<comment type="caution">
    <text evidence="5">The sequence shown here is derived from an EMBL/GenBank/DDBJ whole genome shotgun (WGS) entry which is preliminary data.</text>
</comment>
<sequence>MLLSRRNALVSILATGVLALVGCASGGNQQNGTPSTPANASAGADASPTPTGPADPLPAGIVNAIIIGTDSRNKDFSGNTDAIMLAQISEDRTTVTLVSIARDTYLNGNKANAAYPAGGIELLKKTVSDALGGIDIHLTAHTNFTGLISITRWMEGITVFNKHKNTTVVQSTGREVVFEEGEILLENTDALIYARERKALPNGDLDRAERHRALIVGLLKGLQKWNEKSPTTFS</sequence>
<keyword evidence="3" id="KW-0732">Signal</keyword>
<evidence type="ECO:0000313" key="5">
    <source>
        <dbReference type="EMBL" id="MCT2043337.1"/>
    </source>
</evidence>
<comment type="similarity">
    <text evidence="1">Belongs to the LytR/CpsA/Psr (LCP) family.</text>
</comment>
<accession>A0ABT2HYF4</accession>